<organism evidence="3 4">
    <name type="scientific">Geodia barretti</name>
    <name type="common">Barrett's horny sponge</name>
    <dbReference type="NCBI Taxonomy" id="519541"/>
    <lineage>
        <taxon>Eukaryota</taxon>
        <taxon>Metazoa</taxon>
        <taxon>Porifera</taxon>
        <taxon>Demospongiae</taxon>
        <taxon>Heteroscleromorpha</taxon>
        <taxon>Tetractinellida</taxon>
        <taxon>Astrophorina</taxon>
        <taxon>Geodiidae</taxon>
        <taxon>Geodia</taxon>
    </lineage>
</organism>
<dbReference type="Proteomes" id="UP001174909">
    <property type="component" value="Unassembled WGS sequence"/>
</dbReference>
<evidence type="ECO:0000256" key="1">
    <source>
        <dbReference type="ARBA" id="ARBA00005310"/>
    </source>
</evidence>
<dbReference type="SUPFAM" id="SSF56436">
    <property type="entry name" value="C-type lectin-like"/>
    <property type="match status" value="1"/>
</dbReference>
<dbReference type="AlphaFoldDB" id="A0AA35XL49"/>
<accession>A0AA35XL49</accession>
<dbReference type="PANTHER" id="PTHR23150">
    <property type="entry name" value="SULFATASE MODIFYING FACTOR 1, 2"/>
    <property type="match status" value="1"/>
</dbReference>
<name>A0AA35XL49_GEOBA</name>
<comment type="caution">
    <text evidence="3">The sequence shown here is derived from an EMBL/GenBank/DDBJ whole genome shotgun (WGS) entry which is preliminary data.</text>
</comment>
<reference evidence="3" key="1">
    <citation type="submission" date="2023-03" db="EMBL/GenBank/DDBJ databases">
        <authorList>
            <person name="Steffen K."/>
            <person name="Cardenas P."/>
        </authorList>
    </citation>
    <scope>NUCLEOTIDE SEQUENCE</scope>
</reference>
<dbReference type="GO" id="GO:0120147">
    <property type="term" value="F:formylglycine-generating oxidase activity"/>
    <property type="evidence" value="ECO:0007669"/>
    <property type="project" value="TreeGrafter"/>
</dbReference>
<feature type="domain" description="Sulfatase-modifying factor enzyme-like" evidence="2">
    <location>
        <begin position="233"/>
        <end position="313"/>
    </location>
</feature>
<dbReference type="EMBL" id="CASHTH010004413">
    <property type="protein sequence ID" value="CAI8056981.1"/>
    <property type="molecule type" value="Genomic_DNA"/>
</dbReference>
<gene>
    <name evidence="3" type="ORF">GBAR_LOCUS31038</name>
</gene>
<keyword evidence="4" id="KW-1185">Reference proteome</keyword>
<evidence type="ECO:0000259" key="2">
    <source>
        <dbReference type="Pfam" id="PF03781"/>
    </source>
</evidence>
<proteinExistence type="inferred from homology"/>
<dbReference type="Pfam" id="PF03781">
    <property type="entry name" value="FGE-sulfatase"/>
    <property type="match status" value="1"/>
</dbReference>
<dbReference type="InterPro" id="IPR042095">
    <property type="entry name" value="SUMF_sf"/>
</dbReference>
<dbReference type="InterPro" id="IPR051043">
    <property type="entry name" value="Sulfatase_Mod_Factor_Kinase"/>
</dbReference>
<dbReference type="InterPro" id="IPR005532">
    <property type="entry name" value="SUMF_dom"/>
</dbReference>
<feature type="non-terminal residue" evidence="3">
    <location>
        <position position="351"/>
    </location>
</feature>
<comment type="similarity">
    <text evidence="1">Belongs to the sulfatase-modifying factor family.</text>
</comment>
<sequence length="351" mass="39940">MPVTTEVCIHPAQSPVRQPDKHGQQHSPLAEQVWPDGGELSLRPPNLATVTRKQVQEYFENTYNLDELLFTAITDEKYLYKCPDRLRLPLIFYLAHPATLYVNKLLLASLISERVNPTFEALFETGVDEMSWDDTENYRMGGAFQWPGLKEVMEYRETVRELVCDVISSSPLSLPVSMDNPWWSVFMSLEHERIHLETSSVLIRQLPVDHVKKPANWKYAPLSMDSSAGENVLVKVPGGRVTVGKPRDFPSYGWDNEYGQMEIDVPEFEASQYLVTNGEFLEFVESGGYQNKDLWTLEGWKWVEFRCARHPTFWVCSEGCKSGCGADLSTYSHCNLQPPPPLNGTTHGNTC</sequence>
<evidence type="ECO:0000313" key="3">
    <source>
        <dbReference type="EMBL" id="CAI8056981.1"/>
    </source>
</evidence>
<dbReference type="Gene3D" id="3.90.1580.10">
    <property type="entry name" value="paralog of FGE (formylglycine-generating enzyme)"/>
    <property type="match status" value="1"/>
</dbReference>
<dbReference type="PANTHER" id="PTHR23150:SF26">
    <property type="entry name" value="GENERIC METHYLTRANSFERASE"/>
    <property type="match status" value="1"/>
</dbReference>
<evidence type="ECO:0000313" key="4">
    <source>
        <dbReference type="Proteomes" id="UP001174909"/>
    </source>
</evidence>
<protein>
    <submittedName>
        <fullName evidence="3">Ergothioneine biosynthesis protein 1</fullName>
    </submittedName>
</protein>
<dbReference type="InterPro" id="IPR016187">
    <property type="entry name" value="CTDL_fold"/>
</dbReference>